<proteinExistence type="evidence at transcript level"/>
<keyword evidence="4 13" id="KW-0812">Transmembrane</keyword>
<feature type="region of interest" description="Disordered" evidence="14">
    <location>
        <begin position="336"/>
        <end position="357"/>
    </location>
</feature>
<dbReference type="PRINTS" id="PR00237">
    <property type="entry name" value="GPCRRHODOPSN"/>
</dbReference>
<dbReference type="SUPFAM" id="SSF81321">
    <property type="entry name" value="Family A G protein-coupled receptor-like"/>
    <property type="match status" value="1"/>
</dbReference>
<dbReference type="AlphaFoldDB" id="C1BJX9"/>
<evidence type="ECO:0000259" key="16">
    <source>
        <dbReference type="PROSITE" id="PS50262"/>
    </source>
</evidence>
<evidence type="ECO:0000256" key="2">
    <source>
        <dbReference type="ARBA" id="ARBA00022475"/>
    </source>
</evidence>
<dbReference type="GO" id="GO:0019957">
    <property type="term" value="F:C-C chemokine binding"/>
    <property type="evidence" value="ECO:0007669"/>
    <property type="project" value="TreeGrafter"/>
</dbReference>
<dbReference type="InterPro" id="IPR000174">
    <property type="entry name" value="Chemokine_CXCR_1/2"/>
</dbReference>
<feature type="transmembrane region" description="Helical" evidence="15">
    <location>
        <begin position="123"/>
        <end position="142"/>
    </location>
</feature>
<dbReference type="GO" id="GO:0016493">
    <property type="term" value="F:C-C chemokine receptor activity"/>
    <property type="evidence" value="ECO:0007669"/>
    <property type="project" value="TreeGrafter"/>
</dbReference>
<keyword evidence="2" id="KW-1003">Cell membrane</keyword>
<dbReference type="PRINTS" id="PR00427">
    <property type="entry name" value="INTRLEUKIN8R"/>
</dbReference>
<organism evidence="17">
    <name type="scientific">Osmerus mordax</name>
    <name type="common">Rainbow smelt</name>
    <name type="synonym">Atherina mordax</name>
    <dbReference type="NCBI Taxonomy" id="8014"/>
    <lineage>
        <taxon>Eukaryota</taxon>
        <taxon>Metazoa</taxon>
        <taxon>Chordata</taxon>
        <taxon>Craniata</taxon>
        <taxon>Vertebrata</taxon>
        <taxon>Euteleostomi</taxon>
        <taxon>Actinopterygii</taxon>
        <taxon>Neopterygii</taxon>
        <taxon>Teleostei</taxon>
        <taxon>Stomiati</taxon>
        <taxon>Osmeriformes</taxon>
        <taxon>Osmeridae</taxon>
        <taxon>Osmerus</taxon>
    </lineage>
</organism>
<dbReference type="Gene3D" id="1.20.1070.10">
    <property type="entry name" value="Rhodopsin 7-helix transmembrane proteins"/>
    <property type="match status" value="1"/>
</dbReference>
<feature type="transmembrane region" description="Helical" evidence="15">
    <location>
        <begin position="44"/>
        <end position="69"/>
    </location>
</feature>
<dbReference type="InterPro" id="IPR000276">
    <property type="entry name" value="GPCR_Rhodpsn"/>
</dbReference>
<keyword evidence="10" id="KW-0325">Glycoprotein</keyword>
<feature type="transmembrane region" description="Helical" evidence="15">
    <location>
        <begin position="294"/>
        <end position="314"/>
    </location>
</feature>
<dbReference type="Pfam" id="PF00001">
    <property type="entry name" value="7tm_1"/>
    <property type="match status" value="1"/>
</dbReference>
<dbReference type="EMBL" id="BT074908">
    <property type="protein sequence ID" value="ACO09332.1"/>
    <property type="molecule type" value="mRNA"/>
</dbReference>
<dbReference type="GO" id="GO:0019722">
    <property type="term" value="P:calcium-mediated signaling"/>
    <property type="evidence" value="ECO:0007669"/>
    <property type="project" value="TreeGrafter"/>
</dbReference>
<dbReference type="PROSITE" id="PS50262">
    <property type="entry name" value="G_PROTEIN_RECEP_F1_2"/>
    <property type="match status" value="1"/>
</dbReference>
<dbReference type="PANTHER" id="PTHR10489:SF930">
    <property type="entry name" value="C-X-C CHEMOKINE RECEPTOR TYPE 1-LIKE"/>
    <property type="match status" value="1"/>
</dbReference>
<reference evidence="17" key="1">
    <citation type="submission" date="2009-03" db="EMBL/GenBank/DDBJ databases">
        <title>Osmerus mordax full-length cDNAs.</title>
        <authorList>
            <person name="von Schalburg K."/>
            <person name="Leong J."/>
            <person name="Cooper G."/>
            <person name="Davidson W.S."/>
            <person name="Koop B.F."/>
        </authorList>
    </citation>
    <scope>NUCLEOTIDE SEQUENCE</scope>
    <source>
        <tissue evidence="17">Brain</tissue>
    </source>
</reference>
<accession>C1BJX9</accession>
<keyword evidence="3" id="KW-0145">Chemotaxis</keyword>
<keyword evidence="5 15" id="KW-1133">Transmembrane helix</keyword>
<evidence type="ECO:0000256" key="5">
    <source>
        <dbReference type="ARBA" id="ARBA00022989"/>
    </source>
</evidence>
<evidence type="ECO:0000256" key="11">
    <source>
        <dbReference type="ARBA" id="ARBA00023224"/>
    </source>
</evidence>
<gene>
    <name evidence="17" type="primary">CXCR2</name>
</gene>
<keyword evidence="6 13" id="KW-0297">G-protein coupled receptor</keyword>
<dbReference type="InterPro" id="IPR050119">
    <property type="entry name" value="CCR1-9-like"/>
</dbReference>
<evidence type="ECO:0000256" key="12">
    <source>
        <dbReference type="ARBA" id="ARBA00034130"/>
    </source>
</evidence>
<keyword evidence="11 13" id="KW-0807">Transducer</keyword>
<evidence type="ECO:0000256" key="8">
    <source>
        <dbReference type="ARBA" id="ARBA00023157"/>
    </source>
</evidence>
<dbReference type="PANTHER" id="PTHR10489">
    <property type="entry name" value="CELL ADHESION MOLECULE"/>
    <property type="match status" value="1"/>
</dbReference>
<evidence type="ECO:0000256" key="3">
    <source>
        <dbReference type="ARBA" id="ARBA00022500"/>
    </source>
</evidence>
<keyword evidence="8" id="KW-1015">Disulfide bond</keyword>
<evidence type="ECO:0000256" key="7">
    <source>
        <dbReference type="ARBA" id="ARBA00023136"/>
    </source>
</evidence>
<evidence type="ECO:0000256" key="6">
    <source>
        <dbReference type="ARBA" id="ARBA00023040"/>
    </source>
</evidence>
<comment type="similarity">
    <text evidence="13">Belongs to the G-protein coupled receptor 1 family.</text>
</comment>
<feature type="transmembrane region" description="Helical" evidence="15">
    <location>
        <begin position="81"/>
        <end position="103"/>
    </location>
</feature>
<protein>
    <submittedName>
        <fullName evidence="17">High affinity interleukin-8 receptor B</fullName>
    </submittedName>
</protein>
<dbReference type="PROSITE" id="PS00237">
    <property type="entry name" value="G_PROTEIN_RECEP_F1_1"/>
    <property type="match status" value="1"/>
</dbReference>
<evidence type="ECO:0000256" key="10">
    <source>
        <dbReference type="ARBA" id="ARBA00023180"/>
    </source>
</evidence>
<feature type="compositionally biased region" description="Low complexity" evidence="14">
    <location>
        <begin position="336"/>
        <end position="347"/>
    </location>
</feature>
<feature type="domain" description="G-protein coupled receptors family 1 profile" evidence="16">
    <location>
        <begin position="60"/>
        <end position="311"/>
    </location>
</feature>
<evidence type="ECO:0000256" key="13">
    <source>
        <dbReference type="RuleBase" id="RU000688"/>
    </source>
</evidence>
<evidence type="ECO:0000256" key="1">
    <source>
        <dbReference type="ARBA" id="ARBA00004651"/>
    </source>
</evidence>
<keyword evidence="7 15" id="KW-0472">Membrane</keyword>
<dbReference type="GO" id="GO:0009897">
    <property type="term" value="C:external side of plasma membrane"/>
    <property type="evidence" value="ECO:0007669"/>
    <property type="project" value="TreeGrafter"/>
</dbReference>
<evidence type="ECO:0000313" key="17">
    <source>
        <dbReference type="EMBL" id="ACO09332.1"/>
    </source>
</evidence>
<evidence type="ECO:0000256" key="9">
    <source>
        <dbReference type="ARBA" id="ARBA00023170"/>
    </source>
</evidence>
<evidence type="ECO:0000256" key="14">
    <source>
        <dbReference type="SAM" id="MobiDB-lite"/>
    </source>
</evidence>
<name>C1BJX9_OSMMO</name>
<feature type="transmembrane region" description="Helical" evidence="15">
    <location>
        <begin position="249"/>
        <end position="274"/>
    </location>
</feature>
<feature type="transmembrane region" description="Helical" evidence="15">
    <location>
        <begin position="214"/>
        <end position="237"/>
    </location>
</feature>
<evidence type="ECO:0000256" key="15">
    <source>
        <dbReference type="SAM" id="Phobius"/>
    </source>
</evidence>
<feature type="transmembrane region" description="Helical" evidence="15">
    <location>
        <begin position="154"/>
        <end position="178"/>
    </location>
</feature>
<dbReference type="GO" id="GO:0030593">
    <property type="term" value="P:neutrophil chemotaxis"/>
    <property type="evidence" value="ECO:0007669"/>
    <property type="project" value="TreeGrafter"/>
</dbReference>
<comment type="subunit">
    <text evidence="12">Interacts with IL8. Interacts with GNAI2.</text>
</comment>
<sequence length="357" mass="40031">MADYLEWNYEEYYEPSNNTNLSTYVFNPNTHTCKDHPLFSTVAAAMSITLVGIFLLAVPGNLLVGFVIASRRQTLIPSDVYLLHLTVADGLIAVTLPFWAHNITWGWAFGDFLCKLLSLTTEVNFYTSILFLVCISVDRYFAIVHAADTRNGGWWACSWAVCCVIWTLGGVFALPALFNDAFKPNQSERVVCAEQFDMGNAFHWRVATHGLRHVLGFLLPLAVMLACYGVTLARLVQTRGFQKHRAMRVIVAVVIAFLLCWMPYHLAMIADLLVRAKVVAFDCSVRTSLDLTFVVTHSLALTHCCINPFLYAFVGEKFRSNLGALVKRSWRSDRMSSGSARFSRSTSQMSEGMGQFM</sequence>
<keyword evidence="9 13" id="KW-0675">Receptor</keyword>
<dbReference type="GO" id="GO:0006955">
    <property type="term" value="P:immune response"/>
    <property type="evidence" value="ECO:0007669"/>
    <property type="project" value="TreeGrafter"/>
</dbReference>
<comment type="subcellular location">
    <subcellularLocation>
        <location evidence="1">Cell membrane</location>
        <topology evidence="1">Multi-pass membrane protein</topology>
    </subcellularLocation>
</comment>
<dbReference type="GO" id="GO:0016494">
    <property type="term" value="F:C-X-C chemokine receptor activity"/>
    <property type="evidence" value="ECO:0007669"/>
    <property type="project" value="InterPro"/>
</dbReference>
<dbReference type="GO" id="GO:0007204">
    <property type="term" value="P:positive regulation of cytosolic calcium ion concentration"/>
    <property type="evidence" value="ECO:0007669"/>
    <property type="project" value="TreeGrafter"/>
</dbReference>
<evidence type="ECO:0000256" key="4">
    <source>
        <dbReference type="ARBA" id="ARBA00022692"/>
    </source>
</evidence>
<dbReference type="InterPro" id="IPR017452">
    <property type="entry name" value="GPCR_Rhodpsn_7TM"/>
</dbReference>